<dbReference type="InterPro" id="IPR001095">
    <property type="entry name" value="Acetyl_CoA_COase_a_su"/>
</dbReference>
<dbReference type="PANTHER" id="PTHR42853:SF3">
    <property type="entry name" value="ACETYL-COENZYME A CARBOXYLASE CARBOXYL TRANSFERASE SUBUNIT ALPHA, CHLOROPLASTIC"/>
    <property type="match status" value="1"/>
</dbReference>
<feature type="coiled-coil region" evidence="11">
    <location>
        <begin position="3"/>
        <end position="50"/>
    </location>
</feature>
<dbReference type="SUPFAM" id="SSF52096">
    <property type="entry name" value="ClpP/crotonase"/>
    <property type="match status" value="1"/>
</dbReference>
<keyword evidence="4 10" id="KW-0547">Nucleotide-binding</keyword>
<dbReference type="GO" id="GO:0016743">
    <property type="term" value="F:carboxyl- or carbamoyltransferase activity"/>
    <property type="evidence" value="ECO:0007669"/>
    <property type="project" value="UniProtKB-UniRule"/>
</dbReference>
<proteinExistence type="inferred from homology"/>
<dbReference type="NCBIfam" id="NF004344">
    <property type="entry name" value="PRK05724.1"/>
    <property type="match status" value="1"/>
</dbReference>
<dbReference type="EMBL" id="JACRSY010000016">
    <property type="protein sequence ID" value="MBC8580083.1"/>
    <property type="molecule type" value="Genomic_DNA"/>
</dbReference>
<comment type="function">
    <text evidence="10">Component of the acetyl coenzyme A carboxylase (ACC) complex. First, biotin carboxylase catalyzes the carboxylation of biotin on its carrier protein (BCCP) and then the CO(2) group is transferred by the carboxyltransferase to acetyl-CoA to form malonyl-CoA.</text>
</comment>
<evidence type="ECO:0000256" key="7">
    <source>
        <dbReference type="ARBA" id="ARBA00023098"/>
    </source>
</evidence>
<evidence type="ECO:0000256" key="1">
    <source>
        <dbReference type="ARBA" id="ARBA00004956"/>
    </source>
</evidence>
<evidence type="ECO:0000256" key="8">
    <source>
        <dbReference type="ARBA" id="ARBA00023160"/>
    </source>
</evidence>
<dbReference type="Pfam" id="PF03255">
    <property type="entry name" value="ACCA"/>
    <property type="match status" value="1"/>
</dbReference>
<dbReference type="RefSeq" id="WP_249332959.1">
    <property type="nucleotide sequence ID" value="NZ_JACRSY010000016.1"/>
</dbReference>
<keyword evidence="8 10" id="KW-0275">Fatty acid biosynthesis</keyword>
<dbReference type="PRINTS" id="PR01069">
    <property type="entry name" value="ACCCTRFRASEA"/>
</dbReference>
<evidence type="ECO:0000313" key="14">
    <source>
        <dbReference type="Proteomes" id="UP000655830"/>
    </source>
</evidence>
<dbReference type="GO" id="GO:2001295">
    <property type="term" value="P:malonyl-CoA biosynthetic process"/>
    <property type="evidence" value="ECO:0007669"/>
    <property type="project" value="UniProtKB-UniRule"/>
</dbReference>
<dbReference type="HAMAP" id="MF_00823">
    <property type="entry name" value="AcetylCoA_CT_alpha"/>
    <property type="match status" value="1"/>
</dbReference>
<comment type="pathway">
    <text evidence="1 10">Lipid metabolism; malonyl-CoA biosynthesis; malonyl-CoA from acetyl-CoA: step 1/1.</text>
</comment>
<dbReference type="NCBIfam" id="TIGR00513">
    <property type="entry name" value="accA"/>
    <property type="match status" value="1"/>
</dbReference>
<evidence type="ECO:0000256" key="4">
    <source>
        <dbReference type="ARBA" id="ARBA00022741"/>
    </source>
</evidence>
<evidence type="ECO:0000259" key="12">
    <source>
        <dbReference type="PROSITE" id="PS50989"/>
    </source>
</evidence>
<dbReference type="PROSITE" id="PS50989">
    <property type="entry name" value="COA_CT_CTER"/>
    <property type="match status" value="1"/>
</dbReference>
<keyword evidence="5 10" id="KW-0276">Fatty acid metabolism</keyword>
<comment type="subcellular location">
    <subcellularLocation>
        <location evidence="10">Cytoplasm</location>
    </subcellularLocation>
</comment>
<evidence type="ECO:0000313" key="13">
    <source>
        <dbReference type="EMBL" id="MBC8580083.1"/>
    </source>
</evidence>
<keyword evidence="3 10" id="KW-0808">Transferase</keyword>
<dbReference type="GO" id="GO:0009317">
    <property type="term" value="C:acetyl-CoA carboxylase complex"/>
    <property type="evidence" value="ECO:0007669"/>
    <property type="project" value="InterPro"/>
</dbReference>
<keyword evidence="13" id="KW-0436">Ligase</keyword>
<protein>
    <recommendedName>
        <fullName evidence="10">Acetyl-coenzyme A carboxylase carboxyl transferase subunit alpha</fullName>
        <shortName evidence="10">ACCase subunit alpha</shortName>
        <shortName evidence="10">Acetyl-CoA carboxylase carboxyltransferase subunit alpha</shortName>
        <ecNumber evidence="10">2.1.3.15</ecNumber>
    </recommendedName>
</protein>
<dbReference type="AlphaFoldDB" id="A0A926EL66"/>
<dbReference type="GO" id="GO:0006633">
    <property type="term" value="P:fatty acid biosynthetic process"/>
    <property type="evidence" value="ECO:0007669"/>
    <property type="project" value="UniProtKB-KW"/>
</dbReference>
<dbReference type="PANTHER" id="PTHR42853">
    <property type="entry name" value="ACETYL-COENZYME A CARBOXYLASE CARBOXYL TRANSFERASE SUBUNIT ALPHA"/>
    <property type="match status" value="1"/>
</dbReference>
<keyword evidence="7 10" id="KW-0443">Lipid metabolism</keyword>
<keyword evidence="6 10" id="KW-0067">ATP-binding</keyword>
<comment type="similarity">
    <text evidence="10">Belongs to the AccA family.</text>
</comment>
<gene>
    <name evidence="10" type="primary">accA</name>
    <name evidence="13" type="ORF">H8718_11175</name>
</gene>
<keyword evidence="11" id="KW-0175">Coiled coil</keyword>
<reference evidence="13" key="1">
    <citation type="submission" date="2020-08" db="EMBL/GenBank/DDBJ databases">
        <title>Genome public.</title>
        <authorList>
            <person name="Liu C."/>
            <person name="Sun Q."/>
        </authorList>
    </citation>
    <scope>NUCLEOTIDE SEQUENCE</scope>
    <source>
        <strain evidence="13">NSJ-12</strain>
    </source>
</reference>
<name>A0A926EL66_9FIRM</name>
<accession>A0A926EL66</accession>
<comment type="catalytic activity">
    <reaction evidence="9 10">
        <text>N(6)-carboxybiotinyl-L-lysyl-[protein] + acetyl-CoA = N(6)-biotinyl-L-lysyl-[protein] + malonyl-CoA</text>
        <dbReference type="Rhea" id="RHEA:54728"/>
        <dbReference type="Rhea" id="RHEA-COMP:10505"/>
        <dbReference type="Rhea" id="RHEA-COMP:10506"/>
        <dbReference type="ChEBI" id="CHEBI:57288"/>
        <dbReference type="ChEBI" id="CHEBI:57384"/>
        <dbReference type="ChEBI" id="CHEBI:83144"/>
        <dbReference type="ChEBI" id="CHEBI:83145"/>
        <dbReference type="EC" id="2.1.3.15"/>
    </reaction>
</comment>
<dbReference type="GO" id="GO:0003989">
    <property type="term" value="F:acetyl-CoA carboxylase activity"/>
    <property type="evidence" value="ECO:0007669"/>
    <property type="project" value="InterPro"/>
</dbReference>
<dbReference type="Proteomes" id="UP000655830">
    <property type="component" value="Unassembled WGS sequence"/>
</dbReference>
<keyword evidence="10" id="KW-0963">Cytoplasm</keyword>
<evidence type="ECO:0000256" key="9">
    <source>
        <dbReference type="ARBA" id="ARBA00049152"/>
    </source>
</evidence>
<evidence type="ECO:0000256" key="11">
    <source>
        <dbReference type="SAM" id="Coils"/>
    </source>
</evidence>
<sequence length="312" mass="34859">MENTKKLEHLRRMIDELASLEENLEINQEIKRLQSIAAKLEREIAENYSAWDKVQIARMIDRPRGSFYIQEMVTDFIELHGDRNFKDDKAIIGGIGKIGNHVVTIIAQNKGKSAKENVERNFGMPHPEGYRKALRLMQQAQKFGRPIVCLIDTPGAYCGLGAEERGQGEAIARNLMEMARLKTPIIAGIIGEGGSGGALALGVADKVFMQENTTYSILSPEGFASILWKDSAKAKEAAEIMRITASDLLENHIIDDIVTEPLGGAHKDPFSAAQLLKTYIIEKLDELGAMSTDVLVNKRYERFRKYGSFYEN</sequence>
<dbReference type="EC" id="2.1.3.15" evidence="10"/>
<keyword evidence="2 10" id="KW-0444">Lipid biosynthesis</keyword>
<keyword evidence="14" id="KW-1185">Reference proteome</keyword>
<evidence type="ECO:0000256" key="6">
    <source>
        <dbReference type="ARBA" id="ARBA00022840"/>
    </source>
</evidence>
<dbReference type="NCBIfam" id="NF041504">
    <property type="entry name" value="AccA_sub"/>
    <property type="match status" value="1"/>
</dbReference>
<evidence type="ECO:0000256" key="2">
    <source>
        <dbReference type="ARBA" id="ARBA00022516"/>
    </source>
</evidence>
<comment type="caution">
    <text evidence="13">The sequence shown here is derived from an EMBL/GenBank/DDBJ whole genome shotgun (WGS) entry which is preliminary data.</text>
</comment>
<evidence type="ECO:0000256" key="3">
    <source>
        <dbReference type="ARBA" id="ARBA00022679"/>
    </source>
</evidence>
<feature type="domain" description="CoA carboxyltransferase C-terminal" evidence="12">
    <location>
        <begin position="32"/>
        <end position="286"/>
    </location>
</feature>
<evidence type="ECO:0000256" key="10">
    <source>
        <dbReference type="HAMAP-Rule" id="MF_00823"/>
    </source>
</evidence>
<dbReference type="GO" id="GO:0005524">
    <property type="term" value="F:ATP binding"/>
    <property type="evidence" value="ECO:0007669"/>
    <property type="project" value="UniProtKB-KW"/>
</dbReference>
<comment type="subunit">
    <text evidence="10">Acetyl-CoA carboxylase is a heterohexamer composed of biotin carboxyl carrier protein (AccB), biotin carboxylase (AccC) and two subunits each of ACCase subunit alpha (AccA) and ACCase subunit beta (AccD).</text>
</comment>
<dbReference type="InterPro" id="IPR011763">
    <property type="entry name" value="COA_CT_C"/>
</dbReference>
<dbReference type="Gene3D" id="3.90.226.10">
    <property type="entry name" value="2-enoyl-CoA Hydratase, Chain A, domain 1"/>
    <property type="match status" value="1"/>
</dbReference>
<dbReference type="InterPro" id="IPR029045">
    <property type="entry name" value="ClpP/crotonase-like_dom_sf"/>
</dbReference>
<organism evidence="13 14">
    <name type="scientific">Zhenhengia yiwuensis</name>
    <dbReference type="NCBI Taxonomy" id="2763666"/>
    <lineage>
        <taxon>Bacteria</taxon>
        <taxon>Bacillati</taxon>
        <taxon>Bacillota</taxon>
        <taxon>Clostridia</taxon>
        <taxon>Lachnospirales</taxon>
        <taxon>Lachnospiraceae</taxon>
        <taxon>Zhenhengia</taxon>
    </lineage>
</organism>
<evidence type="ECO:0000256" key="5">
    <source>
        <dbReference type="ARBA" id="ARBA00022832"/>
    </source>
</evidence>